<keyword evidence="2" id="KW-0472">Membrane</keyword>
<feature type="compositionally biased region" description="Pro residues" evidence="1">
    <location>
        <begin position="291"/>
        <end position="309"/>
    </location>
</feature>
<dbReference type="PANTHER" id="PTHR43019">
    <property type="entry name" value="SERINE ENDOPROTEASE DEGS"/>
    <property type="match status" value="1"/>
</dbReference>
<evidence type="ECO:0000313" key="6">
    <source>
        <dbReference type="Proteomes" id="UP000813420"/>
    </source>
</evidence>
<dbReference type="EMBL" id="DYXE01000086">
    <property type="protein sequence ID" value="HJH50657.1"/>
    <property type="molecule type" value="Genomic_DNA"/>
</dbReference>
<feature type="domain" description="FHA" evidence="4">
    <location>
        <begin position="344"/>
        <end position="391"/>
    </location>
</feature>
<feature type="chain" id="PRO_5038671745" evidence="3">
    <location>
        <begin position="31"/>
        <end position="423"/>
    </location>
</feature>
<evidence type="ECO:0000256" key="2">
    <source>
        <dbReference type="SAM" id="Phobius"/>
    </source>
</evidence>
<dbReference type="Pfam" id="PF13365">
    <property type="entry name" value="Trypsin_2"/>
    <property type="match status" value="1"/>
</dbReference>
<dbReference type="GO" id="GO:0006508">
    <property type="term" value="P:proteolysis"/>
    <property type="evidence" value="ECO:0007669"/>
    <property type="project" value="InterPro"/>
</dbReference>
<dbReference type="PROSITE" id="PS50006">
    <property type="entry name" value="FHA_DOMAIN"/>
    <property type="match status" value="1"/>
</dbReference>
<feature type="signal peptide" evidence="3">
    <location>
        <begin position="1"/>
        <end position="30"/>
    </location>
</feature>
<dbReference type="InterPro" id="IPR009003">
    <property type="entry name" value="Peptidase_S1_PA"/>
</dbReference>
<proteinExistence type="predicted"/>
<dbReference type="CDD" id="cd00060">
    <property type="entry name" value="FHA"/>
    <property type="match status" value="1"/>
</dbReference>
<dbReference type="RefSeq" id="WP_277272423.1">
    <property type="nucleotide sequence ID" value="NZ_DYXE01000086.1"/>
</dbReference>
<dbReference type="InterPro" id="IPR043504">
    <property type="entry name" value="Peptidase_S1_PA_chymotrypsin"/>
</dbReference>
<dbReference type="PANTHER" id="PTHR43019:SF23">
    <property type="entry name" value="PROTEASE DO-LIKE 5, CHLOROPLASTIC"/>
    <property type="match status" value="1"/>
</dbReference>
<protein>
    <submittedName>
        <fullName evidence="5">Trypsin-like peptidase domain-containing protein</fullName>
    </submittedName>
</protein>
<evidence type="ECO:0000256" key="1">
    <source>
        <dbReference type="SAM" id="MobiDB-lite"/>
    </source>
</evidence>
<dbReference type="Proteomes" id="UP000813420">
    <property type="component" value="Unassembled WGS sequence"/>
</dbReference>
<dbReference type="PRINTS" id="PR00834">
    <property type="entry name" value="PROTEASES2C"/>
</dbReference>
<dbReference type="GO" id="GO:0004252">
    <property type="term" value="F:serine-type endopeptidase activity"/>
    <property type="evidence" value="ECO:0007669"/>
    <property type="project" value="InterPro"/>
</dbReference>
<dbReference type="SUPFAM" id="SSF50494">
    <property type="entry name" value="Trypsin-like serine proteases"/>
    <property type="match status" value="1"/>
</dbReference>
<keyword evidence="2" id="KW-0812">Transmembrane</keyword>
<feature type="transmembrane region" description="Helical" evidence="2">
    <location>
        <begin position="250"/>
        <end position="272"/>
    </location>
</feature>
<name>A0A9D3AJU6_9FIRM</name>
<keyword evidence="2" id="KW-1133">Transmembrane helix</keyword>
<accession>A0A9D3AJU6</accession>
<dbReference type="Gene3D" id="2.60.200.20">
    <property type="match status" value="1"/>
</dbReference>
<dbReference type="Pfam" id="PF00498">
    <property type="entry name" value="FHA"/>
    <property type="match status" value="1"/>
</dbReference>
<gene>
    <name evidence="5" type="ORF">K8V39_10380</name>
</gene>
<dbReference type="InterPro" id="IPR000253">
    <property type="entry name" value="FHA_dom"/>
</dbReference>
<dbReference type="InterPro" id="IPR001940">
    <property type="entry name" value="Peptidase_S1C"/>
</dbReference>
<dbReference type="AlphaFoldDB" id="A0A9D3AJU6"/>
<dbReference type="Gene3D" id="2.40.10.10">
    <property type="entry name" value="Trypsin-like serine proteases"/>
    <property type="match status" value="2"/>
</dbReference>
<reference evidence="5" key="2">
    <citation type="submission" date="2021-09" db="EMBL/GenBank/DDBJ databases">
        <authorList>
            <person name="Gilroy R."/>
        </authorList>
    </citation>
    <scope>NUCLEOTIDE SEQUENCE</scope>
    <source>
        <strain evidence="5">USAMLcec4-12693</strain>
    </source>
</reference>
<reference evidence="5" key="1">
    <citation type="journal article" date="2021" name="PeerJ">
        <title>Extensive microbial diversity within the chicken gut microbiome revealed by metagenomics and culture.</title>
        <authorList>
            <person name="Gilroy R."/>
            <person name="Ravi A."/>
            <person name="Getino M."/>
            <person name="Pursley I."/>
            <person name="Horton D.L."/>
            <person name="Alikhan N.F."/>
            <person name="Baker D."/>
            <person name="Gharbi K."/>
            <person name="Hall N."/>
            <person name="Watson M."/>
            <person name="Adriaenssens E.M."/>
            <person name="Foster-Nyarko E."/>
            <person name="Jarju S."/>
            <person name="Secka A."/>
            <person name="Antonio M."/>
            <person name="Oren A."/>
            <person name="Chaudhuri R.R."/>
            <person name="La Ragione R."/>
            <person name="Hildebrand F."/>
            <person name="Pallen M.J."/>
        </authorList>
    </citation>
    <scope>NUCLEOTIDE SEQUENCE</scope>
    <source>
        <strain evidence="5">USAMLcec4-12693</strain>
    </source>
</reference>
<evidence type="ECO:0000256" key="3">
    <source>
        <dbReference type="SAM" id="SignalP"/>
    </source>
</evidence>
<dbReference type="InterPro" id="IPR008984">
    <property type="entry name" value="SMAD_FHA_dom_sf"/>
</dbReference>
<evidence type="ECO:0000259" key="4">
    <source>
        <dbReference type="PROSITE" id="PS50006"/>
    </source>
</evidence>
<dbReference type="SMART" id="SM00240">
    <property type="entry name" value="FHA"/>
    <property type="match status" value="1"/>
</dbReference>
<sequence length="423" mass="44867">MRKNIKKLFALMTALFLAAGILLWGETAKAASPTEAKDSVVCIGVGDAYGNLIGWGTGFAVGEPGEPIQYIVTNAHVAEPTDEDGNYIPCSLTVYFSAAANRSMMAEVYWCDQTADLAILKLPEETTEREALVLCPMEDVDMDDEFAALGYPATSMASDFVKFDTTDISITRGGISKQVRVSGRDCYLLDIQISQGNSGGPLVNSEGEVVGVNTFMLNDEARYAVAIDELIRDVSQDEVPYVLAGEQIPVLYFVIGGAALLVVVLVVVIVAVRSSKAKTGEAKAASVSAAPPTPPPGPWPETIPTPPADPVQKQAPPAPDARFVIVAGSASPLAGKSYPAGREQTIGRDGSRCDIVFPVETKGVSAKHCKISPAEEGIVLSDLGSTYGTFLANGTKVEPGQKRLLRLGDAFYLGGEDNRFEVR</sequence>
<organism evidence="5 6">
    <name type="scientific">Merdimonas faecis</name>
    <dbReference type="NCBI Taxonomy" id="1653435"/>
    <lineage>
        <taxon>Bacteria</taxon>
        <taxon>Bacillati</taxon>
        <taxon>Bacillota</taxon>
        <taxon>Clostridia</taxon>
        <taxon>Lachnospirales</taxon>
        <taxon>Lachnospiraceae</taxon>
        <taxon>Merdimonas</taxon>
    </lineage>
</organism>
<keyword evidence="3" id="KW-0732">Signal</keyword>
<evidence type="ECO:0000313" key="5">
    <source>
        <dbReference type="EMBL" id="HJH50657.1"/>
    </source>
</evidence>
<feature type="region of interest" description="Disordered" evidence="1">
    <location>
        <begin position="281"/>
        <end position="316"/>
    </location>
</feature>
<comment type="caution">
    <text evidence="5">The sequence shown here is derived from an EMBL/GenBank/DDBJ whole genome shotgun (WGS) entry which is preliminary data.</text>
</comment>
<dbReference type="SUPFAM" id="SSF49879">
    <property type="entry name" value="SMAD/FHA domain"/>
    <property type="match status" value="1"/>
</dbReference>